<feature type="region of interest" description="Disordered" evidence="1">
    <location>
        <begin position="1"/>
        <end position="21"/>
    </location>
</feature>
<dbReference type="Proteomes" id="UP000528608">
    <property type="component" value="Unassembled WGS sequence"/>
</dbReference>
<dbReference type="Pfam" id="PF04149">
    <property type="entry name" value="DUF397"/>
    <property type="match status" value="1"/>
</dbReference>
<organism evidence="3 4">
    <name type="scientific">Streptomyces eurocidicus</name>
    <name type="common">Streptoverticillium eurocidicus</name>
    <dbReference type="NCBI Taxonomy" id="66423"/>
    <lineage>
        <taxon>Bacteria</taxon>
        <taxon>Bacillati</taxon>
        <taxon>Actinomycetota</taxon>
        <taxon>Actinomycetes</taxon>
        <taxon>Kitasatosporales</taxon>
        <taxon>Streptomycetaceae</taxon>
        <taxon>Streptomyces</taxon>
    </lineage>
</organism>
<evidence type="ECO:0000259" key="2">
    <source>
        <dbReference type="Pfam" id="PF04149"/>
    </source>
</evidence>
<evidence type="ECO:0000256" key="1">
    <source>
        <dbReference type="SAM" id="MobiDB-lite"/>
    </source>
</evidence>
<dbReference type="InterPro" id="IPR007278">
    <property type="entry name" value="DUF397"/>
</dbReference>
<reference evidence="3 4" key="1">
    <citation type="submission" date="2020-08" db="EMBL/GenBank/DDBJ databases">
        <title>Genomic Encyclopedia of Type Strains, Phase III (KMG-III): the genomes of soil and plant-associated and newly described type strains.</title>
        <authorList>
            <person name="Whitman W."/>
        </authorList>
    </citation>
    <scope>NUCLEOTIDE SEQUENCE [LARGE SCALE GENOMIC DNA]</scope>
    <source>
        <strain evidence="3 4">CECT 3259</strain>
    </source>
</reference>
<dbReference type="AlphaFoldDB" id="A0A7W8BAG8"/>
<protein>
    <recommendedName>
        <fullName evidence="2">DUF397 domain-containing protein</fullName>
    </recommendedName>
</protein>
<dbReference type="OrthoDB" id="4570646at2"/>
<proteinExistence type="predicted"/>
<sequence length="69" mass="7082">MTRANALPSAWRRSSHSTNGGNCVEVGTGLVGVIPVRDGKRREDPALTVSAAAWSAFVTAIRSGGLCAA</sequence>
<accession>A0A7W8BAG8</accession>
<dbReference type="EMBL" id="JACHJF010000004">
    <property type="protein sequence ID" value="MBB5118661.1"/>
    <property type="molecule type" value="Genomic_DNA"/>
</dbReference>
<gene>
    <name evidence="3" type="ORF">FHS36_002093</name>
</gene>
<name>A0A7W8BAG8_STREU</name>
<dbReference type="RefSeq" id="WP_102916404.1">
    <property type="nucleotide sequence ID" value="NZ_JACHJF010000004.1"/>
</dbReference>
<evidence type="ECO:0000313" key="4">
    <source>
        <dbReference type="Proteomes" id="UP000528608"/>
    </source>
</evidence>
<feature type="domain" description="DUF397" evidence="2">
    <location>
        <begin position="10"/>
        <end position="62"/>
    </location>
</feature>
<evidence type="ECO:0000313" key="3">
    <source>
        <dbReference type="EMBL" id="MBB5118661.1"/>
    </source>
</evidence>
<comment type="caution">
    <text evidence="3">The sequence shown here is derived from an EMBL/GenBank/DDBJ whole genome shotgun (WGS) entry which is preliminary data.</text>
</comment>